<keyword evidence="3 5" id="KW-0732">Signal</keyword>
<dbReference type="PANTHER" id="PTHR33420">
    <property type="entry name" value="FIMBRIAL SUBUNIT ELFA-RELATED"/>
    <property type="match status" value="1"/>
</dbReference>
<dbReference type="InterPro" id="IPR036937">
    <property type="entry name" value="Adhesion_dom_fimbrial_sf"/>
</dbReference>
<keyword evidence="4" id="KW-0281">Fimbrium</keyword>
<evidence type="ECO:0000313" key="8">
    <source>
        <dbReference type="Proteomes" id="UP000656723"/>
    </source>
</evidence>
<gene>
    <name evidence="7" type="ORF">FOT72_13860</name>
</gene>
<name>A0A8I0MLA3_CITAM</name>
<comment type="caution">
    <text evidence="7">The sequence shown here is derived from an EMBL/GenBank/DDBJ whole genome shotgun (WGS) entry which is preliminary data.</text>
</comment>
<evidence type="ECO:0000313" key="7">
    <source>
        <dbReference type="EMBL" id="MBE0129077.1"/>
    </source>
</evidence>
<protein>
    <recommendedName>
        <fullName evidence="6">Fimbrial-type adhesion domain-containing protein</fullName>
    </recommendedName>
</protein>
<dbReference type="Pfam" id="PF00419">
    <property type="entry name" value="Fimbrial"/>
    <property type="match status" value="1"/>
</dbReference>
<accession>A0A8I0MLA3</accession>
<evidence type="ECO:0000256" key="5">
    <source>
        <dbReference type="SAM" id="SignalP"/>
    </source>
</evidence>
<dbReference type="Gene3D" id="2.60.40.3310">
    <property type="match status" value="1"/>
</dbReference>
<dbReference type="RefSeq" id="WP_192478692.1">
    <property type="nucleotide sequence ID" value="NZ_VKME01000009.1"/>
</dbReference>
<organism evidence="7 8">
    <name type="scientific">Citrobacter amalonaticus</name>
    <dbReference type="NCBI Taxonomy" id="35703"/>
    <lineage>
        <taxon>Bacteria</taxon>
        <taxon>Pseudomonadati</taxon>
        <taxon>Pseudomonadota</taxon>
        <taxon>Gammaproteobacteria</taxon>
        <taxon>Enterobacterales</taxon>
        <taxon>Enterobacteriaceae</taxon>
        <taxon>Citrobacter</taxon>
    </lineage>
</organism>
<evidence type="ECO:0000256" key="1">
    <source>
        <dbReference type="ARBA" id="ARBA00004561"/>
    </source>
</evidence>
<dbReference type="InterPro" id="IPR008966">
    <property type="entry name" value="Adhesion_dom_sf"/>
</dbReference>
<dbReference type="GO" id="GO:0009289">
    <property type="term" value="C:pilus"/>
    <property type="evidence" value="ECO:0007669"/>
    <property type="project" value="UniProtKB-SubCell"/>
</dbReference>
<sequence>MSKAFCQITVLLLIFFSILVHASCYPPKGSSKYSYDLGGTINVPADASLGPIGEVINIPDGPMTQIGCDSAGASYAYLQFATTQTPSDNKDVYATNVPGIGVKVWDDLYNPPTIVGNSGAKWFAGPNIEYSWSSAWNINHLKMQFYVIGPVEPGNVTLLTPFVNALISTVPSSWGTIFSQLTITGSARINVPACDIDEALTPGTVALHAINMNALPHQGDVGNNVYFSVGLKCLKATSITMTLTDPNGGDPANGVVYNDTGEGLAKNVGVQVLSARDGGTTPQTVHLNESFTVGLANEGQYTIPMVARYYRTSDEAIVGGKVSASVVYELSYQ</sequence>
<dbReference type="EMBL" id="VKME01000009">
    <property type="protein sequence ID" value="MBE0129077.1"/>
    <property type="molecule type" value="Genomic_DNA"/>
</dbReference>
<dbReference type="GO" id="GO:0043709">
    <property type="term" value="P:cell adhesion involved in single-species biofilm formation"/>
    <property type="evidence" value="ECO:0007669"/>
    <property type="project" value="TreeGrafter"/>
</dbReference>
<comment type="similarity">
    <text evidence="2">Belongs to the fimbrial protein family.</text>
</comment>
<reference evidence="7" key="1">
    <citation type="submission" date="2019-07" db="EMBL/GenBank/DDBJ databases">
        <title>KPC-2 carbapenem resistent Enterobacterales isolates from Germany.</title>
        <authorList>
            <person name="Yao Y."/>
            <person name="Falgenhauer L."/>
            <person name="Imirzalioglu C."/>
            <person name="Chakraborty T."/>
        </authorList>
    </citation>
    <scope>NUCLEOTIDE SEQUENCE</scope>
    <source>
        <strain evidence="7">CA13304</strain>
    </source>
</reference>
<evidence type="ECO:0000259" key="6">
    <source>
        <dbReference type="Pfam" id="PF00419"/>
    </source>
</evidence>
<evidence type="ECO:0000256" key="2">
    <source>
        <dbReference type="ARBA" id="ARBA00006671"/>
    </source>
</evidence>
<feature type="domain" description="Fimbrial-type adhesion" evidence="6">
    <location>
        <begin position="192"/>
        <end position="333"/>
    </location>
</feature>
<evidence type="ECO:0000256" key="3">
    <source>
        <dbReference type="ARBA" id="ARBA00022729"/>
    </source>
</evidence>
<comment type="subcellular location">
    <subcellularLocation>
        <location evidence="1">Fimbrium</location>
    </subcellularLocation>
</comment>
<feature type="signal peptide" evidence="5">
    <location>
        <begin position="1"/>
        <end position="22"/>
    </location>
</feature>
<feature type="chain" id="PRO_5034432255" description="Fimbrial-type adhesion domain-containing protein" evidence="5">
    <location>
        <begin position="23"/>
        <end position="333"/>
    </location>
</feature>
<dbReference type="SUPFAM" id="SSF49401">
    <property type="entry name" value="Bacterial adhesins"/>
    <property type="match status" value="1"/>
</dbReference>
<dbReference type="AlphaFoldDB" id="A0A8I0MLA3"/>
<dbReference type="InterPro" id="IPR050263">
    <property type="entry name" value="Bact_Fimbrial_Adh_Pro"/>
</dbReference>
<dbReference type="Gene3D" id="2.60.40.1090">
    <property type="entry name" value="Fimbrial-type adhesion domain"/>
    <property type="match status" value="1"/>
</dbReference>
<proteinExistence type="inferred from homology"/>
<evidence type="ECO:0000256" key="4">
    <source>
        <dbReference type="ARBA" id="ARBA00023263"/>
    </source>
</evidence>
<dbReference type="InterPro" id="IPR000259">
    <property type="entry name" value="Adhesion_dom_fimbrial"/>
</dbReference>
<dbReference type="Proteomes" id="UP000656723">
    <property type="component" value="Unassembled WGS sequence"/>
</dbReference>
<dbReference type="PANTHER" id="PTHR33420:SF12">
    <property type="entry name" value="FIMBRIN-LIKE PROTEIN FIMI-RELATED"/>
    <property type="match status" value="1"/>
</dbReference>